<protein>
    <submittedName>
        <fullName evidence="2">Uncharacterized protein</fullName>
    </submittedName>
</protein>
<accession>A0A1I7X243</accession>
<evidence type="ECO:0000313" key="1">
    <source>
        <dbReference type="Proteomes" id="UP000095283"/>
    </source>
</evidence>
<proteinExistence type="predicted"/>
<organism evidence="1 2">
    <name type="scientific">Heterorhabditis bacteriophora</name>
    <name type="common">Entomopathogenic nematode worm</name>
    <dbReference type="NCBI Taxonomy" id="37862"/>
    <lineage>
        <taxon>Eukaryota</taxon>
        <taxon>Metazoa</taxon>
        <taxon>Ecdysozoa</taxon>
        <taxon>Nematoda</taxon>
        <taxon>Chromadorea</taxon>
        <taxon>Rhabditida</taxon>
        <taxon>Rhabditina</taxon>
        <taxon>Rhabditomorpha</taxon>
        <taxon>Strongyloidea</taxon>
        <taxon>Heterorhabditidae</taxon>
        <taxon>Heterorhabditis</taxon>
    </lineage>
</organism>
<keyword evidence="1" id="KW-1185">Reference proteome</keyword>
<dbReference type="Proteomes" id="UP000095283">
    <property type="component" value="Unplaced"/>
</dbReference>
<sequence>MQITKAFNLDHSNSIRCARGSDTDVKWHNFMIKTAFETKVNPDIHKIPTNKFVQLDVLLG</sequence>
<reference evidence="2" key="1">
    <citation type="submission" date="2016-11" db="UniProtKB">
        <authorList>
            <consortium name="WormBaseParasite"/>
        </authorList>
    </citation>
    <scope>IDENTIFICATION</scope>
</reference>
<dbReference type="AlphaFoldDB" id="A0A1I7X243"/>
<name>A0A1I7X243_HETBA</name>
<dbReference type="WBParaSite" id="Hba_11534">
    <property type="protein sequence ID" value="Hba_11534"/>
    <property type="gene ID" value="Hba_11534"/>
</dbReference>
<evidence type="ECO:0000313" key="2">
    <source>
        <dbReference type="WBParaSite" id="Hba_11534"/>
    </source>
</evidence>